<dbReference type="Proteomes" id="UP000034785">
    <property type="component" value="Unassembled WGS sequence"/>
</dbReference>
<dbReference type="GO" id="GO:0009103">
    <property type="term" value="P:lipopolysaccharide biosynthetic process"/>
    <property type="evidence" value="ECO:0007669"/>
    <property type="project" value="TreeGrafter"/>
</dbReference>
<dbReference type="Gene3D" id="3.40.50.2000">
    <property type="entry name" value="Glycogen Phosphorylase B"/>
    <property type="match status" value="3"/>
</dbReference>
<evidence type="ECO:0000256" key="1">
    <source>
        <dbReference type="ARBA" id="ARBA00022679"/>
    </source>
</evidence>
<dbReference type="Pfam" id="PF00534">
    <property type="entry name" value="Glycos_transf_1"/>
    <property type="match status" value="1"/>
</dbReference>
<organism evidence="3 4">
    <name type="scientific">Candidatus Daviesbacteria bacterium GW2011_GWA2_42_7</name>
    <dbReference type="NCBI Taxonomy" id="1618425"/>
    <lineage>
        <taxon>Bacteria</taxon>
        <taxon>Candidatus Daviesiibacteriota</taxon>
    </lineage>
</organism>
<evidence type="ECO:0000313" key="3">
    <source>
        <dbReference type="EMBL" id="KKS68899.1"/>
    </source>
</evidence>
<keyword evidence="1 3" id="KW-0808">Transferase</keyword>
<comment type="caution">
    <text evidence="3">The sequence shown here is derived from an EMBL/GenBank/DDBJ whole genome shotgun (WGS) entry which is preliminary data.</text>
</comment>
<dbReference type="AlphaFoldDB" id="A0A0G1B6R0"/>
<protein>
    <submittedName>
        <fullName evidence="3">Glycosyl transferase group 1</fullName>
    </submittedName>
</protein>
<dbReference type="PATRIC" id="fig|1618425.3.peg.915"/>
<dbReference type="SUPFAM" id="SSF53756">
    <property type="entry name" value="UDP-Glycosyltransferase/glycogen phosphorylase"/>
    <property type="match status" value="1"/>
</dbReference>
<dbReference type="GO" id="GO:0016757">
    <property type="term" value="F:glycosyltransferase activity"/>
    <property type="evidence" value="ECO:0007669"/>
    <property type="project" value="InterPro"/>
</dbReference>
<dbReference type="CDD" id="cd03809">
    <property type="entry name" value="GT4_MtfB-like"/>
    <property type="match status" value="1"/>
</dbReference>
<feature type="domain" description="Glycosyl transferase family 1" evidence="2">
    <location>
        <begin position="151"/>
        <end position="314"/>
    </location>
</feature>
<evidence type="ECO:0000313" key="4">
    <source>
        <dbReference type="Proteomes" id="UP000034785"/>
    </source>
</evidence>
<gene>
    <name evidence="3" type="ORF">UV41_C0071G0002</name>
</gene>
<dbReference type="PANTHER" id="PTHR46401:SF2">
    <property type="entry name" value="GLYCOSYLTRANSFERASE WBBK-RELATED"/>
    <property type="match status" value="1"/>
</dbReference>
<evidence type="ECO:0000259" key="2">
    <source>
        <dbReference type="Pfam" id="PF00534"/>
    </source>
</evidence>
<name>A0A0G1B6R0_9BACT</name>
<reference evidence="3 4" key="1">
    <citation type="journal article" date="2015" name="Nature">
        <title>rRNA introns, odd ribosomes, and small enigmatic genomes across a large radiation of phyla.</title>
        <authorList>
            <person name="Brown C.T."/>
            <person name="Hug L.A."/>
            <person name="Thomas B.C."/>
            <person name="Sharon I."/>
            <person name="Castelle C.J."/>
            <person name="Singh A."/>
            <person name="Wilkins M.J."/>
            <person name="Williams K.H."/>
            <person name="Banfield J.F."/>
        </authorList>
    </citation>
    <scope>NUCLEOTIDE SEQUENCE [LARGE SCALE GENOMIC DNA]</scope>
</reference>
<sequence length="338" mass="38374">MRVGLDISQIAHGGGVGTYTQNLALGLAQMQDFKTVFFYSSLRKPYRGNLSNVKSFSVPPTLLELLFNRLRILPIETFIGEVDVFHSSDWIQPKTKAKKVTTYHDVIPLKFPQLSHPKIVEVHKRRLKLVEEEIDMVIAVSEATKKDLLEVSKIPSEKIKVVYEGVGREFKKRDQKDVEVFRRKYNLPEEFILAIGGIGERRNLGRVKEIVKDFSLVITGETIPYLPSEEMPLLYNAAEVLLYPSLYEGFGLPILEAMACGTPVITSNVSSMPEVGGEAAKYVNPEDMEGMIRVVREIMNSKGVREEMIKNGFEQAKKFTWEKCAQETVKVYREVLEL</sequence>
<dbReference type="InterPro" id="IPR001296">
    <property type="entry name" value="Glyco_trans_1"/>
</dbReference>
<dbReference type="EMBL" id="LCEJ01000071">
    <property type="protein sequence ID" value="KKS68899.1"/>
    <property type="molecule type" value="Genomic_DNA"/>
</dbReference>
<proteinExistence type="predicted"/>
<dbReference type="PANTHER" id="PTHR46401">
    <property type="entry name" value="GLYCOSYLTRANSFERASE WBBK-RELATED"/>
    <property type="match status" value="1"/>
</dbReference>
<accession>A0A0G1B6R0</accession>